<dbReference type="EMBL" id="CP012333">
    <property type="protein sequence ID" value="AKV03994.1"/>
    <property type="molecule type" value="Genomic_DNA"/>
</dbReference>
<keyword evidence="3" id="KW-0689">Ribosomal protein</keyword>
<dbReference type="AlphaFoldDB" id="A0A0K1QE06"/>
<gene>
    <name evidence="3" type="ORF">AKJ09_10657</name>
</gene>
<accession>A0A0K1QE06</accession>
<dbReference type="PATRIC" id="fig|1391654.3.peg.10797"/>
<keyword evidence="2 3" id="KW-0808">Transferase</keyword>
<evidence type="ECO:0000313" key="3">
    <source>
        <dbReference type="EMBL" id="AKV03994.1"/>
    </source>
</evidence>
<dbReference type="PANTHER" id="PTHR43648">
    <property type="entry name" value="ELECTRON TRANSFER FLAVOPROTEIN BETA SUBUNIT LYSINE METHYLTRANSFERASE"/>
    <property type="match status" value="1"/>
</dbReference>
<keyword evidence="1 3" id="KW-0489">Methyltransferase</keyword>
<dbReference type="GO" id="GO:0008276">
    <property type="term" value="F:protein methyltransferase activity"/>
    <property type="evidence" value="ECO:0007669"/>
    <property type="project" value="TreeGrafter"/>
</dbReference>
<evidence type="ECO:0000313" key="4">
    <source>
        <dbReference type="Proteomes" id="UP000064967"/>
    </source>
</evidence>
<dbReference type="InterPro" id="IPR029063">
    <property type="entry name" value="SAM-dependent_MTases_sf"/>
</dbReference>
<reference evidence="3 4" key="1">
    <citation type="submission" date="2015-08" db="EMBL/GenBank/DDBJ databases">
        <authorList>
            <person name="Babu N.S."/>
            <person name="Beckwith C.J."/>
            <person name="Beseler K.G."/>
            <person name="Brison A."/>
            <person name="Carone J.V."/>
            <person name="Caskin T.P."/>
            <person name="Diamond M."/>
            <person name="Durham M.E."/>
            <person name="Foxe J.M."/>
            <person name="Go M."/>
            <person name="Henderson B.A."/>
            <person name="Jones I.B."/>
            <person name="McGettigan J.A."/>
            <person name="Micheletti S.J."/>
            <person name="Nasrallah M.E."/>
            <person name="Ortiz D."/>
            <person name="Piller C.R."/>
            <person name="Privatt S.R."/>
            <person name="Schneider S.L."/>
            <person name="Sharp S."/>
            <person name="Smith T.C."/>
            <person name="Stanton J.D."/>
            <person name="Ullery H.E."/>
            <person name="Wilson R.J."/>
            <person name="Serrano M.G."/>
            <person name="Buck G."/>
            <person name="Lee V."/>
            <person name="Wang Y."/>
            <person name="Carvalho R."/>
            <person name="Voegtly L."/>
            <person name="Shi R."/>
            <person name="Duckworth R."/>
            <person name="Johnson A."/>
            <person name="Loviza R."/>
            <person name="Walstead R."/>
            <person name="Shah Z."/>
            <person name="Kiflezghi M."/>
            <person name="Wade K."/>
            <person name="Ball S.L."/>
            <person name="Bradley K.W."/>
            <person name="Asai D.J."/>
            <person name="Bowman C.A."/>
            <person name="Russell D.A."/>
            <person name="Pope W.H."/>
            <person name="Jacobs-Sera D."/>
            <person name="Hendrix R.W."/>
            <person name="Hatfull G.F."/>
        </authorList>
    </citation>
    <scope>NUCLEOTIDE SEQUENCE [LARGE SCALE GENOMIC DNA]</scope>
    <source>
        <strain evidence="3 4">DSM 27648</strain>
    </source>
</reference>
<organism evidence="3 4">
    <name type="scientific">Labilithrix luteola</name>
    <dbReference type="NCBI Taxonomy" id="1391654"/>
    <lineage>
        <taxon>Bacteria</taxon>
        <taxon>Pseudomonadati</taxon>
        <taxon>Myxococcota</taxon>
        <taxon>Polyangia</taxon>
        <taxon>Polyangiales</taxon>
        <taxon>Labilitrichaceae</taxon>
        <taxon>Labilithrix</taxon>
    </lineage>
</organism>
<evidence type="ECO:0000256" key="2">
    <source>
        <dbReference type="ARBA" id="ARBA00022679"/>
    </source>
</evidence>
<dbReference type="InterPro" id="IPR050078">
    <property type="entry name" value="Ribosomal_L11_MeTrfase_PrmA"/>
</dbReference>
<keyword evidence="4" id="KW-1185">Reference proteome</keyword>
<dbReference type="SUPFAM" id="SSF53335">
    <property type="entry name" value="S-adenosyl-L-methionine-dependent methyltransferases"/>
    <property type="match status" value="1"/>
</dbReference>
<dbReference type="Pfam" id="PF06325">
    <property type="entry name" value="PrmA"/>
    <property type="match status" value="1"/>
</dbReference>
<name>A0A0K1QE06_9BACT</name>
<dbReference type="Gene3D" id="3.40.50.150">
    <property type="entry name" value="Vaccinia Virus protein VP39"/>
    <property type="match status" value="1"/>
</dbReference>
<proteinExistence type="predicted"/>
<protein>
    <submittedName>
        <fullName evidence="3">Ribosomal protein L11 methyltransferase</fullName>
    </submittedName>
</protein>
<dbReference type="Proteomes" id="UP000064967">
    <property type="component" value="Chromosome"/>
</dbReference>
<dbReference type="STRING" id="1391654.AKJ09_10657"/>
<dbReference type="PANTHER" id="PTHR43648:SF1">
    <property type="entry name" value="ELECTRON TRANSFER FLAVOPROTEIN BETA SUBUNIT LYSINE METHYLTRANSFERASE"/>
    <property type="match status" value="1"/>
</dbReference>
<dbReference type="GO" id="GO:0005840">
    <property type="term" value="C:ribosome"/>
    <property type="evidence" value="ECO:0007669"/>
    <property type="project" value="UniProtKB-KW"/>
</dbReference>
<keyword evidence="3" id="KW-0687">Ribonucleoprotein</keyword>
<dbReference type="KEGG" id="llu:AKJ09_10657"/>
<evidence type="ECO:0000256" key="1">
    <source>
        <dbReference type="ARBA" id="ARBA00022603"/>
    </source>
</evidence>
<dbReference type="GO" id="GO:0032259">
    <property type="term" value="P:methylation"/>
    <property type="evidence" value="ECO:0007669"/>
    <property type="project" value="UniProtKB-KW"/>
</dbReference>
<dbReference type="CDD" id="cd02440">
    <property type="entry name" value="AdoMet_MTases"/>
    <property type="match status" value="1"/>
</dbReference>
<sequence length="149" mass="16237">MCLQALAVFAPRRQFRLFDVGSGSGILSIGAAKLGATTFGVEIDDEANAVARENARLSDVEARTTFTTSWPEGTFEFVVANILRGILLDLATEIVDRMAPGGTLVLSGLVSTDVPAIIARYSPLLRGRRPEVFERDAWRALVWRPSRDS</sequence>